<gene>
    <name evidence="2" type="ORF">NC998_13095</name>
</gene>
<dbReference type="Proteomes" id="UP001464891">
    <property type="component" value="Unassembled WGS sequence"/>
</dbReference>
<comment type="caution">
    <text evidence="2">The sequence shown here is derived from an EMBL/GenBank/DDBJ whole genome shotgun (WGS) entry which is preliminary data.</text>
</comment>
<proteinExistence type="predicted"/>
<keyword evidence="3" id="KW-1185">Reference proteome</keyword>
<dbReference type="RefSeq" id="WP_190432433.1">
    <property type="nucleotide sequence ID" value="NZ_JAMPKM010000007.1"/>
</dbReference>
<dbReference type="EMBL" id="JAMPKM010000007">
    <property type="protein sequence ID" value="MEP0818031.1"/>
    <property type="molecule type" value="Genomic_DNA"/>
</dbReference>
<organism evidence="2 3">
    <name type="scientific">Trichocoleus desertorum GB2-A4</name>
    <dbReference type="NCBI Taxonomy" id="2933944"/>
    <lineage>
        <taxon>Bacteria</taxon>
        <taxon>Bacillati</taxon>
        <taxon>Cyanobacteriota</taxon>
        <taxon>Cyanophyceae</taxon>
        <taxon>Leptolyngbyales</taxon>
        <taxon>Trichocoleusaceae</taxon>
        <taxon>Trichocoleus</taxon>
    </lineage>
</organism>
<keyword evidence="1" id="KW-0472">Membrane</keyword>
<feature type="transmembrane region" description="Helical" evidence="1">
    <location>
        <begin position="124"/>
        <end position="144"/>
    </location>
</feature>
<feature type="transmembrane region" description="Helical" evidence="1">
    <location>
        <begin position="88"/>
        <end position="104"/>
    </location>
</feature>
<protein>
    <recommendedName>
        <fullName evidence="4">Multidrug transporter</fullName>
    </recommendedName>
</protein>
<reference evidence="2 3" key="1">
    <citation type="submission" date="2022-04" db="EMBL/GenBank/DDBJ databases">
        <title>Positive selection, recombination, and allopatry shape intraspecific diversity of widespread and dominant cyanobacteria.</title>
        <authorList>
            <person name="Wei J."/>
            <person name="Shu W."/>
            <person name="Hu C."/>
        </authorList>
    </citation>
    <scope>NUCLEOTIDE SEQUENCE [LARGE SCALE GENOMIC DNA]</scope>
    <source>
        <strain evidence="2 3">GB2-A4</strain>
    </source>
</reference>
<evidence type="ECO:0000313" key="3">
    <source>
        <dbReference type="Proteomes" id="UP001464891"/>
    </source>
</evidence>
<feature type="transmembrane region" description="Helical" evidence="1">
    <location>
        <begin position="199"/>
        <end position="216"/>
    </location>
</feature>
<name>A0ABV0JAF9_9CYAN</name>
<keyword evidence="1" id="KW-1133">Transmembrane helix</keyword>
<evidence type="ECO:0000313" key="2">
    <source>
        <dbReference type="EMBL" id="MEP0818031.1"/>
    </source>
</evidence>
<sequence>MFIISPKRVALLLTGVIGVLLLASLAGSFSTHVLGHGNLFGIVRLFNVDKEGNIPTWYASISLLACSVLLAIIAQAQPKETTPNSKDWRALSAVFLFLSIDEAARLHELLILPLRTSLGTRGILYFAWVIPYGLLVAFLGLRFLKFLTQLPTKTRRSFFLAAFLYLSGALGMEMIAGQYTTFHGQDNFTYALLTTIEEALEMSGVLVFIYALLVYLRRYIQAIEINIRNTPLEPVIDTSPQEPHSI</sequence>
<feature type="transmembrane region" description="Helical" evidence="1">
    <location>
        <begin position="54"/>
        <end position="76"/>
    </location>
</feature>
<evidence type="ECO:0008006" key="4">
    <source>
        <dbReference type="Google" id="ProtNLM"/>
    </source>
</evidence>
<feature type="transmembrane region" description="Helical" evidence="1">
    <location>
        <begin position="156"/>
        <end position="179"/>
    </location>
</feature>
<evidence type="ECO:0000256" key="1">
    <source>
        <dbReference type="SAM" id="Phobius"/>
    </source>
</evidence>
<accession>A0ABV0JAF9</accession>
<keyword evidence="1" id="KW-0812">Transmembrane</keyword>